<feature type="compositionally biased region" description="Low complexity" evidence="1">
    <location>
        <begin position="12"/>
        <end position="23"/>
    </location>
</feature>
<evidence type="ECO:0000313" key="2">
    <source>
        <dbReference type="EMBL" id="TWA60417.1"/>
    </source>
</evidence>
<accession>A0A560AJ74</accession>
<feature type="region of interest" description="Disordered" evidence="1">
    <location>
        <begin position="1"/>
        <end position="39"/>
    </location>
</feature>
<comment type="caution">
    <text evidence="2">The sequence shown here is derived from an EMBL/GenBank/DDBJ whole genome shotgun (WGS) entry which is preliminary data.</text>
</comment>
<gene>
    <name evidence="2" type="ORF">FBZ82_12173</name>
</gene>
<sequence>MSDFDFDVVTGPSRASSPATPSEPETPEDGHPADKTGPA</sequence>
<evidence type="ECO:0000313" key="3">
    <source>
        <dbReference type="Proteomes" id="UP000316083"/>
    </source>
</evidence>
<reference evidence="2 3" key="1">
    <citation type="submission" date="2019-06" db="EMBL/GenBank/DDBJ databases">
        <title>Genomic Encyclopedia of Type Strains, Phase IV (KMG-V): Genome sequencing to study the core and pangenomes of soil and plant-associated prokaryotes.</title>
        <authorList>
            <person name="Whitman W."/>
        </authorList>
    </citation>
    <scope>NUCLEOTIDE SEQUENCE [LARGE SCALE GENOMIC DNA]</scope>
    <source>
        <strain evidence="2 3">BR 11796</strain>
    </source>
</reference>
<evidence type="ECO:0000256" key="1">
    <source>
        <dbReference type="SAM" id="MobiDB-lite"/>
    </source>
</evidence>
<dbReference type="EMBL" id="VITF01000021">
    <property type="protein sequence ID" value="TWA60417.1"/>
    <property type="molecule type" value="Genomic_DNA"/>
</dbReference>
<name>A0A560AJ74_AZOBR</name>
<dbReference type="AlphaFoldDB" id="A0A560AJ74"/>
<organism evidence="2 3">
    <name type="scientific">Azospirillum brasilense</name>
    <dbReference type="NCBI Taxonomy" id="192"/>
    <lineage>
        <taxon>Bacteria</taxon>
        <taxon>Pseudomonadati</taxon>
        <taxon>Pseudomonadota</taxon>
        <taxon>Alphaproteobacteria</taxon>
        <taxon>Rhodospirillales</taxon>
        <taxon>Azospirillaceae</taxon>
        <taxon>Azospirillum</taxon>
    </lineage>
</organism>
<proteinExistence type="predicted"/>
<protein>
    <submittedName>
        <fullName evidence="2">Uncharacterized protein</fullName>
    </submittedName>
</protein>
<feature type="compositionally biased region" description="Basic and acidic residues" evidence="1">
    <location>
        <begin position="28"/>
        <end position="39"/>
    </location>
</feature>
<dbReference type="Proteomes" id="UP000316083">
    <property type="component" value="Unassembled WGS sequence"/>
</dbReference>